<dbReference type="Gene3D" id="2.40.170.20">
    <property type="entry name" value="TonB-dependent receptor, beta-barrel domain"/>
    <property type="match status" value="1"/>
</dbReference>
<evidence type="ECO:0000256" key="2">
    <source>
        <dbReference type="ARBA" id="ARBA00022448"/>
    </source>
</evidence>
<feature type="chain" id="PRO_5003477273" description="TonB-dependent siderophore receptor" evidence="10">
    <location>
        <begin position="25"/>
        <end position="705"/>
    </location>
</feature>
<organism evidence="13 14">
    <name type="scientific">Selenomonas infelix ATCC 43532</name>
    <dbReference type="NCBI Taxonomy" id="679201"/>
    <lineage>
        <taxon>Bacteria</taxon>
        <taxon>Bacillati</taxon>
        <taxon>Bacillota</taxon>
        <taxon>Negativicutes</taxon>
        <taxon>Selenomonadales</taxon>
        <taxon>Selenomonadaceae</taxon>
        <taxon>Selenomonas</taxon>
    </lineage>
</organism>
<dbReference type="InterPro" id="IPR000531">
    <property type="entry name" value="Beta-barrel_TonB"/>
</dbReference>
<comment type="subcellular location">
    <subcellularLocation>
        <location evidence="1 8">Cell outer membrane</location>
        <topology evidence="1 8">Multi-pass membrane protein</topology>
    </subcellularLocation>
</comment>
<dbReference type="RefSeq" id="WP_006691654.1">
    <property type="nucleotide sequence ID" value="NZ_JH376797.1"/>
</dbReference>
<keyword evidence="10" id="KW-0732">Signal</keyword>
<dbReference type="PANTHER" id="PTHR32552:SF82">
    <property type="entry name" value="FCUA PROTEIN"/>
    <property type="match status" value="1"/>
</dbReference>
<dbReference type="InterPro" id="IPR012910">
    <property type="entry name" value="Plug_dom"/>
</dbReference>
<dbReference type="PROSITE" id="PS52016">
    <property type="entry name" value="TONB_DEPENDENT_REC_3"/>
    <property type="match status" value="1"/>
</dbReference>
<keyword evidence="7 8" id="KW-0998">Cell outer membrane</keyword>
<keyword evidence="4 8" id="KW-0812">Transmembrane</keyword>
<dbReference type="CDD" id="cd01347">
    <property type="entry name" value="ligand_gated_channel"/>
    <property type="match status" value="1"/>
</dbReference>
<reference evidence="13 14" key="1">
    <citation type="submission" date="2011-08" db="EMBL/GenBank/DDBJ databases">
        <title>The Genome Sequence of Selenomonas infelix ATCC 43532.</title>
        <authorList>
            <consortium name="The Broad Institute Genome Sequencing Platform"/>
            <person name="Earl A."/>
            <person name="Ward D."/>
            <person name="Feldgarden M."/>
            <person name="Gevers D."/>
            <person name="Izard J."/>
            <person name="Blanton J.M."/>
            <person name="Baranova O.V."/>
            <person name="Dewhirst F.E."/>
            <person name="Young S.K."/>
            <person name="Zeng Q."/>
            <person name="Gargeya S."/>
            <person name="Fitzgerald M."/>
            <person name="Haas B."/>
            <person name="Abouelleil A."/>
            <person name="Alvarado L."/>
            <person name="Arachchi H.M."/>
            <person name="Berlin A."/>
            <person name="Brown A."/>
            <person name="Chapman S.B."/>
            <person name="Chen Z."/>
            <person name="Dunbar C."/>
            <person name="Freedman E."/>
            <person name="Gearin G."/>
            <person name="Gellesch M."/>
            <person name="Goldberg J."/>
            <person name="Griggs A."/>
            <person name="Gujja S."/>
            <person name="Heiman D."/>
            <person name="Howarth C."/>
            <person name="Larson L."/>
            <person name="Lui A."/>
            <person name="MacDonald P.J.P."/>
            <person name="Montmayeur A."/>
            <person name="Murphy C."/>
            <person name="Neiman D."/>
            <person name="Pearson M."/>
            <person name="Priest M."/>
            <person name="Roberts A."/>
            <person name="Saif S."/>
            <person name="Shea T."/>
            <person name="Shenoy N."/>
            <person name="Sisk P."/>
            <person name="Stolte C."/>
            <person name="Sykes S."/>
            <person name="Wortman J."/>
            <person name="Nusbaum C."/>
            <person name="Birren B."/>
        </authorList>
    </citation>
    <scope>NUCLEOTIDE SEQUENCE [LARGE SCALE GENOMIC DNA]</scope>
    <source>
        <strain evidence="13 14">ATCC 43532</strain>
    </source>
</reference>
<evidence type="ECO:0000259" key="12">
    <source>
        <dbReference type="Pfam" id="PF07715"/>
    </source>
</evidence>
<dbReference type="STRING" id="679201.HMPREF9334_00203"/>
<evidence type="ECO:0000313" key="13">
    <source>
        <dbReference type="EMBL" id="EHG22167.1"/>
    </source>
</evidence>
<evidence type="ECO:0000256" key="1">
    <source>
        <dbReference type="ARBA" id="ARBA00004571"/>
    </source>
</evidence>
<sequence length="705" mass="79129">MKKRVALLSILLAGAVHLPTVYGAASESTYSYSLPDVFVYGNYKDKIFHGGQIVRKNSLGIMGNTDFMDVPFNVMSLSQKSIDMNRSSGNTLLEVLTLDPTVTSDGDNTYNDVHIRGYRLRSQHYYINGVPGMLSPSSVPTNFVDRVEIISGPNTLVNGIGGYFASAAGAVNLVPKVAEDETKISFRETFSGKSHFVHELDLGTRFGKNKEWGVRANIGLEDGTTRFRNEKYKENNGFVNIDYRGEKTSAQLLLGHREVHHKGCQTGIRLNKHSLPKPPQGDVNFQPSWGEYSHANDIVTFSLEQQLNPSTELFFKFGHHTDEWDPVTVLYYPKLTDEKGNFTVGVEMFRENNTFRGYAGGVRLKANTGQMRHDIALSADRLEGEGWIEYDTDYYDDLIPPYTGNIYDKSSFDKMLPPKSPNWGYHDDGSLDFVMKGISFVDRMVTADEKWSFLLGLRHQNVSEANKDSSKFSPNLGLMYALNPHVKVYANYMESLGRGRKVGRRYANKGEYLPPQTTEQYELGVKWDAKRLGGSFSIFSVEQENLHVDANNRYGYNGRQKNQGGQVTVFGQVMPKLSLLGGVMYLNAKQKGGADDGRTIAGIPKWNFTLSTQYQMNEEWALTGRMVANSKAPMNPLASKHVPGWWRLDLGAQYKRTFANGDALRVGLNVFNVLNREYWVVQDAVAESVSMHGPRSLVLSMSYDF</sequence>
<dbReference type="AlphaFoldDB" id="G5GLS2"/>
<dbReference type="Pfam" id="PF00593">
    <property type="entry name" value="TonB_dep_Rec_b-barrel"/>
    <property type="match status" value="1"/>
</dbReference>
<dbReference type="PANTHER" id="PTHR32552">
    <property type="entry name" value="FERRICHROME IRON RECEPTOR-RELATED"/>
    <property type="match status" value="1"/>
</dbReference>
<evidence type="ECO:0000256" key="7">
    <source>
        <dbReference type="ARBA" id="ARBA00023237"/>
    </source>
</evidence>
<protein>
    <recommendedName>
        <fullName evidence="15">TonB-dependent siderophore receptor</fullName>
    </recommendedName>
</protein>
<dbReference type="InterPro" id="IPR039426">
    <property type="entry name" value="TonB-dep_rcpt-like"/>
</dbReference>
<dbReference type="PATRIC" id="fig|679201.3.peg.205"/>
<evidence type="ECO:0000259" key="11">
    <source>
        <dbReference type="Pfam" id="PF00593"/>
    </source>
</evidence>
<feature type="signal peptide" evidence="10">
    <location>
        <begin position="1"/>
        <end position="24"/>
    </location>
</feature>
<evidence type="ECO:0000256" key="9">
    <source>
        <dbReference type="RuleBase" id="RU003357"/>
    </source>
</evidence>
<dbReference type="Gene3D" id="2.170.130.10">
    <property type="entry name" value="TonB-dependent receptor, plug domain"/>
    <property type="match status" value="1"/>
</dbReference>
<keyword evidence="6 8" id="KW-0472">Membrane</keyword>
<feature type="domain" description="TonB-dependent receptor-like beta-barrel" evidence="11">
    <location>
        <begin position="284"/>
        <end position="673"/>
    </location>
</feature>
<accession>G5GLS2</accession>
<dbReference type="SUPFAM" id="SSF56935">
    <property type="entry name" value="Porins"/>
    <property type="match status" value="1"/>
</dbReference>
<keyword evidence="5 9" id="KW-0798">TonB box</keyword>
<evidence type="ECO:0000256" key="4">
    <source>
        <dbReference type="ARBA" id="ARBA00022692"/>
    </source>
</evidence>
<name>G5GLS2_9FIRM</name>
<evidence type="ECO:0000256" key="6">
    <source>
        <dbReference type="ARBA" id="ARBA00023136"/>
    </source>
</evidence>
<dbReference type="InterPro" id="IPR036942">
    <property type="entry name" value="Beta-barrel_TonB_sf"/>
</dbReference>
<evidence type="ECO:0000256" key="3">
    <source>
        <dbReference type="ARBA" id="ARBA00022452"/>
    </source>
</evidence>
<feature type="domain" description="TonB-dependent receptor plug" evidence="12">
    <location>
        <begin position="68"/>
        <end position="161"/>
    </location>
</feature>
<evidence type="ECO:0000313" key="14">
    <source>
        <dbReference type="Proteomes" id="UP000004129"/>
    </source>
</evidence>
<keyword evidence="14" id="KW-1185">Reference proteome</keyword>
<dbReference type="GO" id="GO:0015344">
    <property type="term" value="F:siderophore uptake transmembrane transporter activity"/>
    <property type="evidence" value="ECO:0007669"/>
    <property type="project" value="TreeGrafter"/>
</dbReference>
<comment type="caution">
    <text evidence="13">The sequence shown here is derived from an EMBL/GenBank/DDBJ whole genome shotgun (WGS) entry which is preliminary data.</text>
</comment>
<dbReference type="EMBL" id="ACZM01000003">
    <property type="protein sequence ID" value="EHG22167.1"/>
    <property type="molecule type" value="Genomic_DNA"/>
</dbReference>
<evidence type="ECO:0000256" key="8">
    <source>
        <dbReference type="PROSITE-ProRule" id="PRU01360"/>
    </source>
</evidence>
<dbReference type="Pfam" id="PF07715">
    <property type="entry name" value="Plug"/>
    <property type="match status" value="1"/>
</dbReference>
<dbReference type="InterPro" id="IPR037066">
    <property type="entry name" value="Plug_dom_sf"/>
</dbReference>
<proteinExistence type="inferred from homology"/>
<dbReference type="GO" id="GO:0009279">
    <property type="term" value="C:cell outer membrane"/>
    <property type="evidence" value="ECO:0007669"/>
    <property type="project" value="UniProtKB-SubCell"/>
</dbReference>
<evidence type="ECO:0008006" key="15">
    <source>
        <dbReference type="Google" id="ProtNLM"/>
    </source>
</evidence>
<keyword evidence="2 8" id="KW-0813">Transport</keyword>
<dbReference type="eggNOG" id="COG4774">
    <property type="taxonomic scope" value="Bacteria"/>
</dbReference>
<dbReference type="Proteomes" id="UP000004129">
    <property type="component" value="Unassembled WGS sequence"/>
</dbReference>
<evidence type="ECO:0000256" key="10">
    <source>
        <dbReference type="SAM" id="SignalP"/>
    </source>
</evidence>
<comment type="similarity">
    <text evidence="8 9">Belongs to the TonB-dependent receptor family.</text>
</comment>
<keyword evidence="3 8" id="KW-1134">Transmembrane beta strand</keyword>
<gene>
    <name evidence="13" type="ORF">HMPREF9334_00203</name>
</gene>
<evidence type="ECO:0000256" key="5">
    <source>
        <dbReference type="ARBA" id="ARBA00023077"/>
    </source>
</evidence>
<dbReference type="HOGENOM" id="CLU_008287_22_0_9"/>